<dbReference type="GO" id="GO:0005634">
    <property type="term" value="C:nucleus"/>
    <property type="evidence" value="ECO:0007669"/>
    <property type="project" value="TreeGrafter"/>
</dbReference>
<feature type="compositionally biased region" description="Polar residues" evidence="2">
    <location>
        <begin position="34"/>
        <end position="45"/>
    </location>
</feature>
<evidence type="ECO:0000256" key="1">
    <source>
        <dbReference type="ARBA" id="ARBA00008839"/>
    </source>
</evidence>
<reference evidence="3 4" key="1">
    <citation type="submission" date="2015-07" db="EMBL/GenBank/DDBJ databases">
        <title>The genome of Melipona quadrifasciata.</title>
        <authorList>
            <person name="Pan H."/>
            <person name="Kapheim K."/>
        </authorList>
    </citation>
    <scope>NUCLEOTIDE SEQUENCE [LARGE SCALE GENOMIC DNA]</scope>
    <source>
        <strain evidence="3">0111107301</strain>
        <tissue evidence="3">Whole body</tissue>
    </source>
</reference>
<dbReference type="PANTHER" id="PTHR12353:SF1">
    <property type="entry name" value="DISKS LARGE-ASSOCIATED PROTEIN 5"/>
    <property type="match status" value="1"/>
</dbReference>
<dbReference type="GO" id="GO:0031616">
    <property type="term" value="C:spindle pole centrosome"/>
    <property type="evidence" value="ECO:0007669"/>
    <property type="project" value="TreeGrafter"/>
</dbReference>
<feature type="region of interest" description="Disordered" evidence="2">
    <location>
        <begin position="508"/>
        <end position="530"/>
    </location>
</feature>
<sequence length="563" mass="64927">MHRQKYKTLNTEKSRITRAKEHTESRKSHRAKTFDNNRNLSNSSMNTQEAQIDLAVQDRLARLQKWKAERNKRKKIEQRKKKQPFVVGVVHHKIYSPPNNCTATKSTITPNISSKPTVKKISKATEKRLMYKASQKNLSTENANKNSNELNKDSNELNKNREKKSFAPEGHIFKAPAGLSNIPLFGRVVIQSMSPDSVQQFLHPTLKMTRSRSSIIKDNSTEFIKKENCPPVTKTNDNSVESTSLELLFKDTETTNSVSNNSSDDNEVMTENKTSSSSDDNKSMSIQSNSPCEPAFFSPHIVSSRGKSNARKEQQLKKGFIHHSSSDDIPTKDTVMRNLNISVEEEEHTAQYFHFLLNKEINRLDELCEKWMEIKGQSDTTEDGQYEINQAIGQTNLLMNKKFERFRGLVDDCETGKGRMLVTCKDLQGFWDMMYMEVENCNLRFKKLEKLRAQGWKEDELFIDKPVTKKKISKRKVVPTKSSSIRAFLAEKKRKMKNDDDMKELKFNSNHSVNNKCDSNKSPNIKQNKIKSRSLNYNENKFVKNNRLSLLQNNRLSLLQKVQ</sequence>
<feature type="compositionally biased region" description="Low complexity" evidence="2">
    <location>
        <begin position="275"/>
        <end position="288"/>
    </location>
</feature>
<dbReference type="InterPro" id="IPR005026">
    <property type="entry name" value="SAPAP"/>
</dbReference>
<comment type="similarity">
    <text evidence="1">Belongs to the SAPAP family.</text>
</comment>
<dbReference type="GO" id="GO:0051642">
    <property type="term" value="P:centrosome localization"/>
    <property type="evidence" value="ECO:0007669"/>
    <property type="project" value="TreeGrafter"/>
</dbReference>
<proteinExistence type="inferred from homology"/>
<feature type="region of interest" description="Disordered" evidence="2">
    <location>
        <begin position="134"/>
        <end position="158"/>
    </location>
</feature>
<dbReference type="PANTHER" id="PTHR12353">
    <property type="entry name" value="DISKS LARGE-ASSOCIATED PROTEIN DAP SAP90/PSD-95-ASSOCIATED PROTEIN"/>
    <property type="match status" value="1"/>
</dbReference>
<dbReference type="AlphaFoldDB" id="A0A0N0BC37"/>
<dbReference type="GO" id="GO:0023052">
    <property type="term" value="P:signaling"/>
    <property type="evidence" value="ECO:0007669"/>
    <property type="project" value="InterPro"/>
</dbReference>
<dbReference type="GO" id="GO:0007059">
    <property type="term" value="P:chromosome segregation"/>
    <property type="evidence" value="ECO:0007669"/>
    <property type="project" value="TreeGrafter"/>
</dbReference>
<feature type="region of interest" description="Disordered" evidence="2">
    <location>
        <begin position="1"/>
        <end position="45"/>
    </location>
</feature>
<dbReference type="GO" id="GO:0007052">
    <property type="term" value="P:mitotic spindle organization"/>
    <property type="evidence" value="ECO:0007669"/>
    <property type="project" value="TreeGrafter"/>
</dbReference>
<dbReference type="GO" id="GO:0007346">
    <property type="term" value="P:regulation of mitotic cell cycle"/>
    <property type="evidence" value="ECO:0007669"/>
    <property type="project" value="TreeGrafter"/>
</dbReference>
<evidence type="ECO:0000313" key="4">
    <source>
        <dbReference type="Proteomes" id="UP000053105"/>
    </source>
</evidence>
<dbReference type="EMBL" id="KQ435936">
    <property type="protein sequence ID" value="KOX68338.1"/>
    <property type="molecule type" value="Genomic_DNA"/>
</dbReference>
<evidence type="ECO:0000313" key="3">
    <source>
        <dbReference type="EMBL" id="KOX68338.1"/>
    </source>
</evidence>
<dbReference type="GO" id="GO:0051382">
    <property type="term" value="P:kinetochore assembly"/>
    <property type="evidence" value="ECO:0007669"/>
    <property type="project" value="TreeGrafter"/>
</dbReference>
<organism evidence="3 4">
    <name type="scientific">Melipona quadrifasciata</name>
    <dbReference type="NCBI Taxonomy" id="166423"/>
    <lineage>
        <taxon>Eukaryota</taxon>
        <taxon>Metazoa</taxon>
        <taxon>Ecdysozoa</taxon>
        <taxon>Arthropoda</taxon>
        <taxon>Hexapoda</taxon>
        <taxon>Insecta</taxon>
        <taxon>Pterygota</taxon>
        <taxon>Neoptera</taxon>
        <taxon>Endopterygota</taxon>
        <taxon>Hymenoptera</taxon>
        <taxon>Apocrita</taxon>
        <taxon>Aculeata</taxon>
        <taxon>Apoidea</taxon>
        <taxon>Anthophila</taxon>
        <taxon>Apidae</taxon>
        <taxon>Melipona</taxon>
    </lineage>
</organism>
<gene>
    <name evidence="3" type="ORF">WN51_07076</name>
</gene>
<dbReference type="Proteomes" id="UP000053105">
    <property type="component" value="Unassembled WGS sequence"/>
</dbReference>
<protein>
    <submittedName>
        <fullName evidence="3">Disks large-associated protein 5</fullName>
    </submittedName>
</protein>
<feature type="region of interest" description="Disordered" evidence="2">
    <location>
        <begin position="251"/>
        <end position="313"/>
    </location>
</feature>
<dbReference type="Pfam" id="PF03359">
    <property type="entry name" value="GKAP"/>
    <property type="match status" value="1"/>
</dbReference>
<name>A0A0N0BC37_9HYME</name>
<feature type="compositionally biased region" description="Basic and acidic residues" evidence="2">
    <location>
        <begin position="10"/>
        <end position="26"/>
    </location>
</feature>
<dbReference type="GO" id="GO:0008017">
    <property type="term" value="F:microtubule binding"/>
    <property type="evidence" value="ECO:0007669"/>
    <property type="project" value="TreeGrafter"/>
</dbReference>
<evidence type="ECO:0000256" key="2">
    <source>
        <dbReference type="SAM" id="MobiDB-lite"/>
    </source>
</evidence>
<feature type="compositionally biased region" description="Polar residues" evidence="2">
    <location>
        <begin position="134"/>
        <end position="149"/>
    </location>
</feature>
<accession>A0A0N0BC37</accession>
<dbReference type="OrthoDB" id="10023951at2759"/>
<keyword evidence="4" id="KW-1185">Reference proteome</keyword>
<dbReference type="STRING" id="166423.A0A0N0BC37"/>
<dbReference type="GO" id="GO:0005737">
    <property type="term" value="C:cytoplasm"/>
    <property type="evidence" value="ECO:0007669"/>
    <property type="project" value="TreeGrafter"/>
</dbReference>
<feature type="compositionally biased region" description="Low complexity" evidence="2">
    <location>
        <begin position="254"/>
        <end position="263"/>
    </location>
</feature>